<dbReference type="Pfam" id="PF09614">
    <property type="entry name" value="Cas_Csy2"/>
    <property type="match status" value="1"/>
</dbReference>
<dbReference type="CDD" id="cd09736">
    <property type="entry name" value="Csy2_I-F"/>
    <property type="match status" value="1"/>
</dbReference>
<evidence type="ECO:0000313" key="1">
    <source>
        <dbReference type="EMBL" id="HCW94205.1"/>
    </source>
</evidence>
<evidence type="ECO:0000313" key="2">
    <source>
        <dbReference type="Proteomes" id="UP000262325"/>
    </source>
</evidence>
<dbReference type="NCBIfam" id="TIGR02565">
    <property type="entry name" value="cas_Csy2"/>
    <property type="match status" value="1"/>
</dbReference>
<dbReference type="InterPro" id="IPR013398">
    <property type="entry name" value="CRISPR-assoc_prot_Csy2"/>
</dbReference>
<dbReference type="AlphaFoldDB" id="A0A3D5QEB4"/>
<protein>
    <submittedName>
        <fullName evidence="1">Type I-F CRISPR-associated protein Csy2</fullName>
    </submittedName>
</protein>
<accession>A0A3D5QEB4</accession>
<organism evidence="1 2">
    <name type="scientific">Flexistipes sinusarabici</name>
    <dbReference type="NCBI Taxonomy" id="2352"/>
    <lineage>
        <taxon>Bacteria</taxon>
        <taxon>Pseudomonadati</taxon>
        <taxon>Deferribacterota</taxon>
        <taxon>Deferribacteres</taxon>
        <taxon>Deferribacterales</taxon>
        <taxon>Flexistipitaceae</taxon>
        <taxon>Flexistipes</taxon>
    </lineage>
</organism>
<name>A0A3D5QEB4_FLESI</name>
<comment type="caution">
    <text evidence="1">The sequence shown here is derived from an EMBL/GenBank/DDBJ whole genome shotgun (WGS) entry which is preliminary data.</text>
</comment>
<reference evidence="1 2" key="1">
    <citation type="journal article" date="2018" name="Nat. Biotechnol.">
        <title>A standardized bacterial taxonomy based on genome phylogeny substantially revises the tree of life.</title>
        <authorList>
            <person name="Parks D.H."/>
            <person name="Chuvochina M."/>
            <person name="Waite D.W."/>
            <person name="Rinke C."/>
            <person name="Skarshewski A."/>
            <person name="Chaumeil P.A."/>
            <person name="Hugenholtz P."/>
        </authorList>
    </citation>
    <scope>NUCLEOTIDE SEQUENCE [LARGE SCALE GENOMIC DNA]</scope>
    <source>
        <strain evidence="1">UBA8672</strain>
    </source>
</reference>
<dbReference type="EMBL" id="DPPF01000235">
    <property type="protein sequence ID" value="HCW94205.1"/>
    <property type="molecule type" value="Genomic_DNA"/>
</dbReference>
<sequence length="356" mass="40873">MRRYSIYVRKQPKLLRILQGGMNMNDRTNVLITLPHIRIHNANMISGPYTWGFPAVTNFLGFVHALHRKLGSSKFAFDGIGIVCHRFEPQVYQSAPFVPYQLKITRNPLGKDGKPSSTLEEGRIHLDVTLIIGVKALDTGKEALEKLTNNVIDTTQTMRIAGGSILPRSKKDRKPFFTVLSTTGEQKREQIKKLKRKFLPGFVLTNRKEILMERLAEIRKNNPEATNLDALLDLCAVKVEPGMTPEQYEEKLADSESKDIKVDWHFRRERSGWLVPITVGFLPISELYEPGAVKNARDNDVPFRFVEAAYSLGEWLNPIKLEEPEDLMWYYESDLQKGTYLCKQYNKNKEENYGKN</sequence>
<proteinExistence type="predicted"/>
<dbReference type="Proteomes" id="UP000262325">
    <property type="component" value="Unassembled WGS sequence"/>
</dbReference>
<gene>
    <name evidence="1" type="primary">csy2</name>
    <name evidence="1" type="ORF">DHM44_11055</name>
</gene>